<keyword evidence="3" id="KW-1185">Reference proteome</keyword>
<protein>
    <submittedName>
        <fullName evidence="2">Uncharacterized protein</fullName>
    </submittedName>
</protein>
<comment type="caution">
    <text evidence="2">The sequence shown here is derived from an EMBL/GenBank/DDBJ whole genome shotgun (WGS) entry which is preliminary data.</text>
</comment>
<keyword evidence="1" id="KW-0812">Transmembrane</keyword>
<evidence type="ECO:0000256" key="1">
    <source>
        <dbReference type="SAM" id="Phobius"/>
    </source>
</evidence>
<gene>
    <name evidence="2" type="ORF">KJP28_00430</name>
</gene>
<proteinExistence type="predicted"/>
<dbReference type="RefSeq" id="WP_218390262.1">
    <property type="nucleotide sequence ID" value="NZ_JAHUZE010000001.1"/>
</dbReference>
<evidence type="ECO:0000313" key="2">
    <source>
        <dbReference type="EMBL" id="MBV7377371.1"/>
    </source>
</evidence>
<keyword evidence="1" id="KW-1133">Transmembrane helix</keyword>
<sequence>MSDLTFPPEHAPRSIYVFALDIEPVELPAWEPEGAAADWPLPAALGVESLDPEQVEVFPSDRIAEYGLARYLTEANGMSPESVAQSAQTLEAQTGIIALVHSRAVAGKDGHFDPAHPARFIGRFSEKASLTASVPPSAPETSIGVISGGATPDAPTPFPWRIILIALIALVVLGGLLWSLA</sequence>
<dbReference type="EMBL" id="JAHUZE010000001">
    <property type="protein sequence ID" value="MBV7377371.1"/>
    <property type="molecule type" value="Genomic_DNA"/>
</dbReference>
<organism evidence="2 3">
    <name type="scientific">Maritimibacter dapengensis</name>
    <dbReference type="NCBI Taxonomy" id="2836868"/>
    <lineage>
        <taxon>Bacteria</taxon>
        <taxon>Pseudomonadati</taxon>
        <taxon>Pseudomonadota</taxon>
        <taxon>Alphaproteobacteria</taxon>
        <taxon>Rhodobacterales</taxon>
        <taxon>Roseobacteraceae</taxon>
        <taxon>Maritimibacter</taxon>
    </lineage>
</organism>
<keyword evidence="1" id="KW-0472">Membrane</keyword>
<reference evidence="2 3" key="1">
    <citation type="submission" date="2021-05" db="EMBL/GenBank/DDBJ databases">
        <title>Culturable bacteria isolated from Daya Bay.</title>
        <authorList>
            <person name="Zheng W."/>
            <person name="Yu S."/>
            <person name="Huang Y."/>
        </authorList>
    </citation>
    <scope>NUCLEOTIDE SEQUENCE [LARGE SCALE GENOMIC DNA]</scope>
    <source>
        <strain evidence="2 3">DP4N28-5</strain>
    </source>
</reference>
<dbReference type="Proteomes" id="UP000756530">
    <property type="component" value="Unassembled WGS sequence"/>
</dbReference>
<feature type="transmembrane region" description="Helical" evidence="1">
    <location>
        <begin position="158"/>
        <end position="180"/>
    </location>
</feature>
<name>A0ABS6SYE7_9RHOB</name>
<evidence type="ECO:0000313" key="3">
    <source>
        <dbReference type="Proteomes" id="UP000756530"/>
    </source>
</evidence>
<accession>A0ABS6SYE7</accession>